<dbReference type="EMBL" id="AAPJ01000012">
    <property type="protein sequence ID" value="EAS48329.1"/>
    <property type="molecule type" value="Genomic_DNA"/>
</dbReference>
<dbReference type="PRINTS" id="PR00111">
    <property type="entry name" value="ABHYDROLASE"/>
</dbReference>
<dbReference type="HOGENOM" id="CLU_020336_7_1_5"/>
<keyword evidence="2" id="KW-0378">Hydrolase</keyword>
<dbReference type="ESTHER" id="mobas-q1ydm9">
    <property type="family name" value="CFTR-inhibitory-factor_Cif"/>
</dbReference>
<dbReference type="GO" id="GO:0016020">
    <property type="term" value="C:membrane"/>
    <property type="evidence" value="ECO:0007669"/>
    <property type="project" value="TreeGrafter"/>
</dbReference>
<dbReference type="PRINTS" id="PR00412">
    <property type="entry name" value="EPOXHYDRLASE"/>
</dbReference>
<dbReference type="InterPro" id="IPR000073">
    <property type="entry name" value="AB_hydrolase_1"/>
</dbReference>
<dbReference type="PANTHER" id="PTHR43798">
    <property type="entry name" value="MONOACYLGLYCEROL LIPASE"/>
    <property type="match status" value="1"/>
</dbReference>
<evidence type="ECO:0000259" key="1">
    <source>
        <dbReference type="Pfam" id="PF00561"/>
    </source>
</evidence>
<dbReference type="InterPro" id="IPR050266">
    <property type="entry name" value="AB_hydrolase_sf"/>
</dbReference>
<name>Q1YDM9_AURMS</name>
<sequence>MHPYLEAAAQSYLDSRTINRRSVFLTGVRTMIHQLACVATLLAALFATQPVLATDAFTFPEGFQVEEIAAPGATIHVRYGGQGPAVLLLHGYGETGDMWVPMAKDLMHDHTVVVPDLRGLGLSSKPRGGFDKKSQAQDVAAVLDALKIASVDLVAHDIGNMVGYAFAAQYPTRVSRLVLIDAPVPGIGPWEEILKNPLLWHFRFGGPDMERLVEGRERIYLDRFWNEFSADPVKFTEDAREHYAKLYALPGAMHSGFSQFAAFDQDVIDNRAFLASAKLTMPVLAVGGEYSFGPTMATVMRFAATDVQEAIVLGSGHWIMEENPKATVEMVRAFLDATR</sequence>
<dbReference type="BioCyc" id="AURANTIMONAS:SI859A1_00099-MONOMER"/>
<organism evidence="2 3">
    <name type="scientific">Aurantimonas manganoxydans (strain ATCC BAA-1229 / DSM 21871 / SI85-9A1)</name>
    <dbReference type="NCBI Taxonomy" id="287752"/>
    <lineage>
        <taxon>Bacteria</taxon>
        <taxon>Pseudomonadati</taxon>
        <taxon>Pseudomonadota</taxon>
        <taxon>Alphaproteobacteria</taxon>
        <taxon>Hyphomicrobiales</taxon>
        <taxon>Aurantimonadaceae</taxon>
        <taxon>Aurantimonas</taxon>
    </lineage>
</organism>
<protein>
    <submittedName>
        <fullName evidence="2">Putative hydrolase, alpha/beta fold hydrolase superfamily</fullName>
    </submittedName>
</protein>
<evidence type="ECO:0000313" key="3">
    <source>
        <dbReference type="Proteomes" id="UP000000321"/>
    </source>
</evidence>
<dbReference type="Gene3D" id="3.40.50.1820">
    <property type="entry name" value="alpha/beta hydrolase"/>
    <property type="match status" value="1"/>
</dbReference>
<dbReference type="InterPro" id="IPR029058">
    <property type="entry name" value="AB_hydrolase_fold"/>
</dbReference>
<keyword evidence="3" id="KW-1185">Reference proteome</keyword>
<reference evidence="2 3" key="1">
    <citation type="journal article" date="2008" name="Appl. Environ. Microbiol.">
        <title>Genomic insights into Mn(II) oxidation by the marine alphaproteobacterium Aurantimonas sp. strain SI85-9A1.</title>
        <authorList>
            <person name="Dick G.J."/>
            <person name="Podell S."/>
            <person name="Johnson H.A."/>
            <person name="Rivera-Espinoza Y."/>
            <person name="Bernier-Latmani R."/>
            <person name="McCarthy J.K."/>
            <person name="Torpey J.W."/>
            <person name="Clement B.G."/>
            <person name="Gaasterland T."/>
            <person name="Tebo B.M."/>
        </authorList>
    </citation>
    <scope>NUCLEOTIDE SEQUENCE [LARGE SCALE GENOMIC DNA]</scope>
    <source>
        <strain evidence="2 3">SI85-9A1</strain>
    </source>
</reference>
<dbReference type="SUPFAM" id="SSF53474">
    <property type="entry name" value="alpha/beta-Hydrolases"/>
    <property type="match status" value="1"/>
</dbReference>
<dbReference type="Pfam" id="PF00561">
    <property type="entry name" value="Abhydrolase_1"/>
    <property type="match status" value="1"/>
</dbReference>
<dbReference type="Proteomes" id="UP000000321">
    <property type="component" value="Unassembled WGS sequence"/>
</dbReference>
<dbReference type="PANTHER" id="PTHR43798:SF33">
    <property type="entry name" value="HYDROLASE, PUTATIVE (AFU_ORTHOLOGUE AFUA_2G14860)-RELATED"/>
    <property type="match status" value="1"/>
</dbReference>
<dbReference type="AlphaFoldDB" id="Q1YDM9"/>
<gene>
    <name evidence="2" type="ORF">SI859A1_00099</name>
</gene>
<comment type="caution">
    <text evidence="2">The sequence shown here is derived from an EMBL/GenBank/DDBJ whole genome shotgun (WGS) entry which is preliminary data.</text>
</comment>
<feature type="domain" description="AB hydrolase-1" evidence="1">
    <location>
        <begin position="84"/>
        <end position="324"/>
    </location>
</feature>
<dbReference type="GO" id="GO:0016787">
    <property type="term" value="F:hydrolase activity"/>
    <property type="evidence" value="ECO:0007669"/>
    <property type="project" value="UniProtKB-KW"/>
</dbReference>
<accession>Q1YDM9</accession>
<evidence type="ECO:0000313" key="2">
    <source>
        <dbReference type="EMBL" id="EAS48329.1"/>
    </source>
</evidence>
<dbReference type="InterPro" id="IPR000639">
    <property type="entry name" value="Epox_hydrolase-like"/>
</dbReference>
<proteinExistence type="predicted"/>